<reference evidence="5 6" key="1">
    <citation type="submission" date="2020-07" db="EMBL/GenBank/DDBJ databases">
        <title>Genomic Encyclopedia of Type Strains, Phase III (KMG-III): the genomes of soil and plant-associated and newly described type strains.</title>
        <authorList>
            <person name="Whitman W."/>
        </authorList>
    </citation>
    <scope>NUCLEOTIDE SEQUENCE [LARGE SCALE GENOMIC DNA]</scope>
    <source>
        <strain evidence="5 6">CECT 8576</strain>
    </source>
</reference>
<evidence type="ECO:0000313" key="5">
    <source>
        <dbReference type="EMBL" id="NYH78122.1"/>
    </source>
</evidence>
<dbReference type="InterPro" id="IPR012336">
    <property type="entry name" value="Thioredoxin-like_fold"/>
</dbReference>
<dbReference type="PANTHER" id="PTHR13887:SF55">
    <property type="entry name" value="SLR0313 PROTEIN"/>
    <property type="match status" value="1"/>
</dbReference>
<keyword evidence="3" id="KW-0472">Membrane</keyword>
<dbReference type="Proteomes" id="UP000548304">
    <property type="component" value="Unassembled WGS sequence"/>
</dbReference>
<dbReference type="Gene3D" id="3.40.30.10">
    <property type="entry name" value="Glutaredoxin"/>
    <property type="match status" value="1"/>
</dbReference>
<comment type="caution">
    <text evidence="5">The sequence shown here is derived from an EMBL/GenBank/DDBJ whole genome shotgun (WGS) entry which is preliminary data.</text>
</comment>
<dbReference type="GO" id="GO:0016853">
    <property type="term" value="F:isomerase activity"/>
    <property type="evidence" value="ECO:0007669"/>
    <property type="project" value="UniProtKB-KW"/>
</dbReference>
<dbReference type="InterPro" id="IPR036249">
    <property type="entry name" value="Thioredoxin-like_sf"/>
</dbReference>
<evidence type="ECO:0000313" key="6">
    <source>
        <dbReference type="Proteomes" id="UP000548304"/>
    </source>
</evidence>
<gene>
    <name evidence="5" type="ORF">FHR84_001444</name>
</gene>
<dbReference type="PANTHER" id="PTHR13887">
    <property type="entry name" value="GLUTATHIONE S-TRANSFERASE KAPPA"/>
    <property type="match status" value="1"/>
</dbReference>
<dbReference type="Pfam" id="PF13462">
    <property type="entry name" value="Thioredoxin_4"/>
    <property type="match status" value="1"/>
</dbReference>
<evidence type="ECO:0000256" key="2">
    <source>
        <dbReference type="SAM" id="MobiDB-lite"/>
    </source>
</evidence>
<dbReference type="RefSeq" id="WP_179534639.1">
    <property type="nucleotide sequence ID" value="NZ_JACBYW010000002.1"/>
</dbReference>
<dbReference type="EMBL" id="JACBYW010000002">
    <property type="protein sequence ID" value="NYH78122.1"/>
    <property type="molecule type" value="Genomic_DNA"/>
</dbReference>
<dbReference type="InterPro" id="IPR013766">
    <property type="entry name" value="Thioredoxin_domain"/>
</dbReference>
<protein>
    <submittedName>
        <fullName evidence="5">Protein-disulfide isomerase</fullName>
    </submittedName>
</protein>
<keyword evidence="6" id="KW-1185">Reference proteome</keyword>
<keyword evidence="3" id="KW-0812">Transmembrane</keyword>
<proteinExistence type="inferred from homology"/>
<accession>A0A852YWL3</accession>
<comment type="similarity">
    <text evidence="1">Belongs to the thioredoxin family. DsbA subfamily.</text>
</comment>
<keyword evidence="5" id="KW-0413">Isomerase</keyword>
<dbReference type="PROSITE" id="PS51352">
    <property type="entry name" value="THIOREDOXIN_2"/>
    <property type="match status" value="1"/>
</dbReference>
<name>A0A852YWL3_9ACTN</name>
<evidence type="ECO:0000259" key="4">
    <source>
        <dbReference type="PROSITE" id="PS51352"/>
    </source>
</evidence>
<feature type="transmembrane region" description="Helical" evidence="3">
    <location>
        <begin position="18"/>
        <end position="40"/>
    </location>
</feature>
<dbReference type="SUPFAM" id="SSF52833">
    <property type="entry name" value="Thioredoxin-like"/>
    <property type="match status" value="1"/>
</dbReference>
<feature type="region of interest" description="Disordered" evidence="2">
    <location>
        <begin position="186"/>
        <end position="211"/>
    </location>
</feature>
<evidence type="ECO:0000256" key="1">
    <source>
        <dbReference type="ARBA" id="ARBA00005791"/>
    </source>
</evidence>
<keyword evidence="3" id="KW-1133">Transmembrane helix</keyword>
<feature type="domain" description="Thioredoxin" evidence="4">
    <location>
        <begin position="44"/>
        <end position="242"/>
    </location>
</feature>
<organism evidence="5 6">
    <name type="scientific">Actinopolyspora biskrensis</name>
    <dbReference type="NCBI Taxonomy" id="1470178"/>
    <lineage>
        <taxon>Bacteria</taxon>
        <taxon>Bacillati</taxon>
        <taxon>Actinomycetota</taxon>
        <taxon>Actinomycetes</taxon>
        <taxon>Actinopolysporales</taxon>
        <taxon>Actinopolysporaceae</taxon>
        <taxon>Actinopolyspora</taxon>
    </lineage>
</organism>
<sequence>MPKTTNPMAKRSGASTNIILTAIVLVVAVAVIGGVVFFGGGNSNSNGSDRVAASVLSPEGSNKVLDAGEGAPTLVEFADYQCPSCHSYYQSVNTKIEQEYEGKINFVVRNFPLDMHPLAEPAARATEAAAMQGEFEQMYHKVFDNYSSWAAASGGQNVSSDEQRAQEQFTEFAEQIGLDVEKFREDMQSDQVQQSIDKDRADGQEAGVSATPTYFLNGEQVEFERGGDPAQHLREELDGALAK</sequence>
<dbReference type="AlphaFoldDB" id="A0A852YWL3"/>
<evidence type="ECO:0000256" key="3">
    <source>
        <dbReference type="SAM" id="Phobius"/>
    </source>
</evidence>